<evidence type="ECO:0000313" key="1">
    <source>
        <dbReference type="EMBL" id="MVM32189.1"/>
    </source>
</evidence>
<evidence type="ECO:0000313" key="2">
    <source>
        <dbReference type="Proteomes" id="UP000436006"/>
    </source>
</evidence>
<name>A0A7K1SEG5_9BACT</name>
<dbReference type="AlphaFoldDB" id="A0A7K1SEG5"/>
<sequence>MTLSLFHVSEEPDITCFVPRPAPSTNLDGSMVWAIDNKHLHNYLLPRDCPRITFYALPESQPEHVSSLLAGTSATYVIAIETCWLERVLQQSIYVYELPTDTFIPLDTGAGYYISRETVTPVSVSRIDNLVAELFRRDIELRVMPSLWKLHYAVIASSLQFSIIRMRNAQPHRK</sequence>
<gene>
    <name evidence="1" type="ORF">GO755_19230</name>
</gene>
<proteinExistence type="predicted"/>
<dbReference type="Proteomes" id="UP000436006">
    <property type="component" value="Unassembled WGS sequence"/>
</dbReference>
<dbReference type="Pfam" id="PF21820">
    <property type="entry name" value="DUF6886"/>
    <property type="match status" value="1"/>
</dbReference>
<reference evidence="1 2" key="1">
    <citation type="submission" date="2019-12" db="EMBL/GenBank/DDBJ databases">
        <title>Spirosoma sp. HMF4905 genome sequencing and assembly.</title>
        <authorList>
            <person name="Kang H."/>
            <person name="Cha I."/>
            <person name="Kim H."/>
            <person name="Joh K."/>
        </authorList>
    </citation>
    <scope>NUCLEOTIDE SEQUENCE [LARGE SCALE GENOMIC DNA]</scope>
    <source>
        <strain evidence="1 2">HMF4905</strain>
    </source>
</reference>
<accession>A0A7K1SEG5</accession>
<comment type="caution">
    <text evidence="1">The sequence shown here is derived from an EMBL/GenBank/DDBJ whole genome shotgun (WGS) entry which is preliminary data.</text>
</comment>
<organism evidence="1 2">
    <name type="scientific">Spirosoma arboris</name>
    <dbReference type="NCBI Taxonomy" id="2682092"/>
    <lineage>
        <taxon>Bacteria</taxon>
        <taxon>Pseudomonadati</taxon>
        <taxon>Bacteroidota</taxon>
        <taxon>Cytophagia</taxon>
        <taxon>Cytophagales</taxon>
        <taxon>Cytophagaceae</taxon>
        <taxon>Spirosoma</taxon>
    </lineage>
</organism>
<keyword evidence="2" id="KW-1185">Reference proteome</keyword>
<dbReference type="InterPro" id="IPR049253">
    <property type="entry name" value="DUF6886"/>
</dbReference>
<protein>
    <submittedName>
        <fullName evidence="1">Uncharacterized protein</fullName>
    </submittedName>
</protein>
<dbReference type="RefSeq" id="WP_157586929.1">
    <property type="nucleotide sequence ID" value="NZ_WPIN01000007.1"/>
</dbReference>
<dbReference type="EMBL" id="WPIN01000007">
    <property type="protein sequence ID" value="MVM32189.1"/>
    <property type="molecule type" value="Genomic_DNA"/>
</dbReference>